<dbReference type="Proteomes" id="UP001159641">
    <property type="component" value="Unassembled WGS sequence"/>
</dbReference>
<reference evidence="2 3" key="1">
    <citation type="submission" date="2022-11" db="EMBL/GenBank/DDBJ databases">
        <title>Whole genome sequence of Eschrichtius robustus ER-17-0199.</title>
        <authorList>
            <person name="Bruniche-Olsen A."/>
            <person name="Black A.N."/>
            <person name="Fields C.J."/>
            <person name="Walden K."/>
            <person name="Dewoody J.A."/>
        </authorList>
    </citation>
    <scope>NUCLEOTIDE SEQUENCE [LARGE SCALE GENOMIC DNA]</scope>
    <source>
        <strain evidence="2">ER-17-0199</strain>
        <tissue evidence="2">Blubber</tissue>
    </source>
</reference>
<evidence type="ECO:0008006" key="4">
    <source>
        <dbReference type="Google" id="ProtNLM"/>
    </source>
</evidence>
<name>A0AB34H6I4_ESCRO</name>
<protein>
    <recommendedName>
        <fullName evidence="4">Secreted protein</fullName>
    </recommendedName>
</protein>
<dbReference type="AlphaFoldDB" id="A0AB34H6I4"/>
<proteinExistence type="predicted"/>
<sequence>MVPLLKVPMMHSATSATVSAATAPATSAPFAAAATANQDLNSRMAFGRTPWANASRVPAPNMQLPTPYPNETSEPQKLKHLPGLCLEERVPSDLE</sequence>
<feature type="region of interest" description="Disordered" evidence="1">
    <location>
        <begin position="52"/>
        <end position="95"/>
    </location>
</feature>
<organism evidence="2 3">
    <name type="scientific">Eschrichtius robustus</name>
    <name type="common">California gray whale</name>
    <name type="synonym">Eschrichtius gibbosus</name>
    <dbReference type="NCBI Taxonomy" id="9764"/>
    <lineage>
        <taxon>Eukaryota</taxon>
        <taxon>Metazoa</taxon>
        <taxon>Chordata</taxon>
        <taxon>Craniata</taxon>
        <taxon>Vertebrata</taxon>
        <taxon>Euteleostomi</taxon>
        <taxon>Mammalia</taxon>
        <taxon>Eutheria</taxon>
        <taxon>Laurasiatheria</taxon>
        <taxon>Artiodactyla</taxon>
        <taxon>Whippomorpha</taxon>
        <taxon>Cetacea</taxon>
        <taxon>Mysticeti</taxon>
        <taxon>Eschrichtiidae</taxon>
        <taxon>Eschrichtius</taxon>
    </lineage>
</organism>
<dbReference type="EMBL" id="JAIQCJ010001822">
    <property type="protein sequence ID" value="KAJ8787276.1"/>
    <property type="molecule type" value="Genomic_DNA"/>
</dbReference>
<comment type="caution">
    <text evidence="2">The sequence shown here is derived from an EMBL/GenBank/DDBJ whole genome shotgun (WGS) entry which is preliminary data.</text>
</comment>
<gene>
    <name evidence="2" type="ORF">J1605_005862</name>
</gene>
<keyword evidence="3" id="KW-1185">Reference proteome</keyword>
<accession>A0AB34H6I4</accession>
<evidence type="ECO:0000313" key="2">
    <source>
        <dbReference type="EMBL" id="KAJ8787276.1"/>
    </source>
</evidence>
<evidence type="ECO:0000313" key="3">
    <source>
        <dbReference type="Proteomes" id="UP001159641"/>
    </source>
</evidence>
<evidence type="ECO:0000256" key="1">
    <source>
        <dbReference type="SAM" id="MobiDB-lite"/>
    </source>
</evidence>
<feature type="compositionally biased region" description="Basic and acidic residues" evidence="1">
    <location>
        <begin position="86"/>
        <end position="95"/>
    </location>
</feature>